<organism evidence="1">
    <name type="scientific">mine drainage metagenome</name>
    <dbReference type="NCBI Taxonomy" id="410659"/>
    <lineage>
        <taxon>unclassified sequences</taxon>
        <taxon>metagenomes</taxon>
        <taxon>ecological metagenomes</taxon>
    </lineage>
</organism>
<proteinExistence type="predicted"/>
<reference evidence="1" key="1">
    <citation type="submission" date="2013-08" db="EMBL/GenBank/DDBJ databases">
        <authorList>
            <person name="Mendez C."/>
            <person name="Richter M."/>
            <person name="Ferrer M."/>
            <person name="Sanchez J."/>
        </authorList>
    </citation>
    <scope>NUCLEOTIDE SEQUENCE</scope>
</reference>
<gene>
    <name evidence="1" type="ORF">B1B_14514</name>
</gene>
<accession>T0ZBQ2</accession>
<sequence>MDTKESNAVMEFVLQGHEVMEEKQPENFSAMPKPPKYRNRNGEFILIFTNQQCSIHDGILRFPGIMGMEVKTRLADTDLRE</sequence>
<name>T0ZBQ2_9ZZZZ</name>
<dbReference type="AlphaFoldDB" id="T0ZBQ2"/>
<reference evidence="1" key="2">
    <citation type="journal article" date="2014" name="ISME J.">
        <title>Microbial stratification in low pH oxic and suboxic macroscopic growths along an acid mine drainage.</title>
        <authorList>
            <person name="Mendez-Garcia C."/>
            <person name="Mesa V."/>
            <person name="Sprenger R.R."/>
            <person name="Richter M."/>
            <person name="Diez M.S."/>
            <person name="Solano J."/>
            <person name="Bargiela R."/>
            <person name="Golyshina O.V."/>
            <person name="Manteca A."/>
            <person name="Ramos J.L."/>
            <person name="Gallego J.R."/>
            <person name="Llorente I."/>
            <person name="Martins Dos Santos V.A."/>
            <person name="Jensen O.N."/>
            <person name="Pelaez A.I."/>
            <person name="Sanchez J."/>
            <person name="Ferrer M."/>
        </authorList>
    </citation>
    <scope>NUCLEOTIDE SEQUENCE</scope>
</reference>
<protein>
    <submittedName>
        <fullName evidence="1">IS605 family transposase OrfB</fullName>
    </submittedName>
</protein>
<evidence type="ECO:0000313" key="1">
    <source>
        <dbReference type="EMBL" id="EQD41507.1"/>
    </source>
</evidence>
<comment type="caution">
    <text evidence="1">The sequence shown here is derived from an EMBL/GenBank/DDBJ whole genome shotgun (WGS) entry which is preliminary data.</text>
</comment>
<dbReference type="EMBL" id="AUZY01009620">
    <property type="protein sequence ID" value="EQD41507.1"/>
    <property type="molecule type" value="Genomic_DNA"/>
</dbReference>